<dbReference type="PANTHER" id="PTHR43296">
    <property type="entry name" value="PEROXISOMAL 2,4-DIENOYL-COA REDUCTASE"/>
    <property type="match status" value="1"/>
</dbReference>
<keyword evidence="7" id="KW-1185">Reference proteome</keyword>
<dbReference type="SUPFAM" id="SSF51735">
    <property type="entry name" value="NAD(P)-binding Rossmann-fold domains"/>
    <property type="match status" value="1"/>
</dbReference>
<evidence type="ECO:0000256" key="3">
    <source>
        <dbReference type="ARBA" id="ARBA00026117"/>
    </source>
</evidence>
<evidence type="ECO:0000313" key="7">
    <source>
        <dbReference type="Proteomes" id="UP001556367"/>
    </source>
</evidence>
<dbReference type="Proteomes" id="UP001556367">
    <property type="component" value="Unassembled WGS sequence"/>
</dbReference>
<evidence type="ECO:0000256" key="5">
    <source>
        <dbReference type="ARBA" id="ARBA00048340"/>
    </source>
</evidence>
<sequence>MAPRAYVQPVVETTTIFNPAIFKGKVLFCTGGGSGICRGMTEAVMRHGADAAIVGRKLDRLTQTSKELEKSTGRKCIPVQADVRDPALLKAAVAKTIETYGRIDYVICGAAGNFLAPISTLSENAFRTVMEIDTIGTFNTVKATLAHVRQAKGSYIHVSATLHYKASPFQVHVSAAKAGVDALSGVLAVEEGPHGVRSNVIAPGPIAGTEGMDRLTPKTPEAQARLDAISPLGRLGAIKDIEHATVFLFSDAAAFITGQVLVVDGGSENLRTVSLPYPQSVLDPESVQKIIKPRL</sequence>
<evidence type="ECO:0000256" key="4">
    <source>
        <dbReference type="ARBA" id="ARBA00048009"/>
    </source>
</evidence>
<comment type="caution">
    <text evidence="6">The sequence shown here is derived from an EMBL/GenBank/DDBJ whole genome shotgun (WGS) entry which is preliminary data.</text>
</comment>
<dbReference type="InterPro" id="IPR036291">
    <property type="entry name" value="NAD(P)-bd_dom_sf"/>
</dbReference>
<dbReference type="InterPro" id="IPR045017">
    <property type="entry name" value="DECR2-like"/>
</dbReference>
<dbReference type="CDD" id="cd05369">
    <property type="entry name" value="TER_DECR_SDR_a"/>
    <property type="match status" value="1"/>
</dbReference>
<dbReference type="Pfam" id="PF13561">
    <property type="entry name" value="adh_short_C2"/>
    <property type="match status" value="1"/>
</dbReference>
<dbReference type="PANTHER" id="PTHR43296:SF2">
    <property type="entry name" value="PEROXISOMAL 2,4-DIENOYL-COA REDUCTASE [(3E)-ENOYL-COA-PRODUCING]"/>
    <property type="match status" value="1"/>
</dbReference>
<dbReference type="InterPro" id="IPR002347">
    <property type="entry name" value="SDR_fam"/>
</dbReference>
<dbReference type="EC" id="1.3.1.124" evidence="3"/>
<dbReference type="EMBL" id="JASNQZ010000003">
    <property type="protein sequence ID" value="KAL0959210.1"/>
    <property type="molecule type" value="Genomic_DNA"/>
</dbReference>
<evidence type="ECO:0000256" key="1">
    <source>
        <dbReference type="ARBA" id="ARBA00022857"/>
    </source>
</evidence>
<reference evidence="7" key="1">
    <citation type="submission" date="2024-06" db="EMBL/GenBank/DDBJ databases">
        <title>Multi-omics analyses provide insights into the biosynthesis of the anticancer antibiotic pleurotin in Hohenbuehelia grisea.</title>
        <authorList>
            <person name="Weaver J.A."/>
            <person name="Alberti F."/>
        </authorList>
    </citation>
    <scope>NUCLEOTIDE SEQUENCE [LARGE SCALE GENOMIC DNA]</scope>
    <source>
        <strain evidence="7">T-177</strain>
    </source>
</reference>
<evidence type="ECO:0000256" key="2">
    <source>
        <dbReference type="ARBA" id="ARBA00023002"/>
    </source>
</evidence>
<keyword evidence="2" id="KW-0560">Oxidoreductase</keyword>
<accession>A0ABR3JTK7</accession>
<evidence type="ECO:0000313" key="6">
    <source>
        <dbReference type="EMBL" id="KAL0959210.1"/>
    </source>
</evidence>
<proteinExistence type="predicted"/>
<dbReference type="Gene3D" id="3.40.50.720">
    <property type="entry name" value="NAD(P)-binding Rossmann-like Domain"/>
    <property type="match status" value="1"/>
</dbReference>
<organism evidence="6 7">
    <name type="scientific">Hohenbuehelia grisea</name>
    <dbReference type="NCBI Taxonomy" id="104357"/>
    <lineage>
        <taxon>Eukaryota</taxon>
        <taxon>Fungi</taxon>
        <taxon>Dikarya</taxon>
        <taxon>Basidiomycota</taxon>
        <taxon>Agaricomycotina</taxon>
        <taxon>Agaricomycetes</taxon>
        <taxon>Agaricomycetidae</taxon>
        <taxon>Agaricales</taxon>
        <taxon>Pleurotineae</taxon>
        <taxon>Pleurotaceae</taxon>
        <taxon>Hohenbuehelia</taxon>
    </lineage>
</organism>
<protein>
    <recommendedName>
        <fullName evidence="3">2,4-dienoyl-CoA reductase [(3E)-enoyl-CoA-producing]</fullName>
        <ecNumber evidence="3">1.3.1.124</ecNumber>
    </recommendedName>
</protein>
<name>A0ABR3JTK7_9AGAR</name>
<comment type="catalytic activity">
    <reaction evidence="4">
        <text>a (2E,4E)-dienoyl-CoA + NADPH + H(+) = a 4,5-saturated-(3E)-enoyl-CoA + NADP(+)</text>
        <dbReference type="Rhea" id="RHEA:45912"/>
        <dbReference type="ChEBI" id="CHEBI:15378"/>
        <dbReference type="ChEBI" id="CHEBI:57783"/>
        <dbReference type="ChEBI" id="CHEBI:58349"/>
        <dbReference type="ChEBI" id="CHEBI:85101"/>
        <dbReference type="ChEBI" id="CHEBI:85493"/>
        <dbReference type="EC" id="1.3.1.124"/>
    </reaction>
</comment>
<dbReference type="PRINTS" id="PR00081">
    <property type="entry name" value="GDHRDH"/>
</dbReference>
<gene>
    <name evidence="6" type="ORF">HGRIS_014489</name>
</gene>
<keyword evidence="1" id="KW-0521">NADP</keyword>
<comment type="catalytic activity">
    <reaction evidence="5">
        <text>a (2E,4Z)-dienoyl-CoA + NADPH + H(+) = a 4,5-saturated-(3E)-enoyl-CoA + NADP(+)</text>
        <dbReference type="Rhea" id="RHEA:61892"/>
        <dbReference type="ChEBI" id="CHEBI:15378"/>
        <dbReference type="ChEBI" id="CHEBI:57783"/>
        <dbReference type="ChEBI" id="CHEBI:58349"/>
        <dbReference type="ChEBI" id="CHEBI:85099"/>
        <dbReference type="ChEBI" id="CHEBI:85493"/>
        <dbReference type="EC" id="1.3.1.124"/>
    </reaction>
</comment>